<dbReference type="GeneID" id="9480893"/>
<reference evidence="1" key="2">
    <citation type="submission" date="2013-03" db="EMBL/GenBank/DDBJ databases">
        <title>Split photosystem protein, linear topology, and growth of structural complexity in the recombination-driven plastid genome of Chromera velia.</title>
        <authorList>
            <person name="Janouskovec J."/>
            <person name="Sobotka R."/>
            <person name="Lai D.-H."/>
            <person name="Flegontov P."/>
            <person name="Konik P."/>
            <person name="Komenda J."/>
            <person name="Ali S."/>
            <person name="Prasil O."/>
            <person name="Pain A."/>
            <person name="Obornik M."/>
            <person name="Lukes J."/>
            <person name="Keeling P.J."/>
        </authorList>
    </citation>
    <scope>NUCLEOTIDE SEQUENCE</scope>
    <source>
        <strain evidence="1">CCMP2878</strain>
    </source>
</reference>
<dbReference type="AlphaFoldDB" id="D9IXI0"/>
<dbReference type="RefSeq" id="YP_003795266.1">
    <property type="nucleotide sequence ID" value="NC_014340.2"/>
</dbReference>
<proteinExistence type="predicted"/>
<dbReference type="EMBL" id="HM222967">
    <property type="protein sequence ID" value="ADJ66508.1"/>
    <property type="molecule type" value="Genomic_DNA"/>
</dbReference>
<protein>
    <submittedName>
        <fullName evidence="1">Uncharacterized protein</fullName>
    </submittedName>
</protein>
<accession>D9IXI0</accession>
<keyword evidence="1" id="KW-0150">Chloroplast</keyword>
<reference evidence="1" key="1">
    <citation type="journal article" date="2010" name="Proc. Natl. Acad. Sci. U.S.A.">
        <title>A common red algal origin of the apicomplexan, dinoflagellate, and heterokont plastids.</title>
        <authorList>
            <person name="Janouskovec J."/>
            <person name="Horak A."/>
            <person name="Obornik M."/>
            <person name="Lukes J."/>
            <person name="Keeling P.J."/>
        </authorList>
    </citation>
    <scope>NUCLEOTIDE SEQUENCE</scope>
    <source>
        <strain evidence="1">CCMP2878</strain>
    </source>
</reference>
<sequence length="391" mass="46015">MNWSKNHPVVALSVRLASLSKIMVQFDAIYDPREETRLYKEFTDRIEREMKKTNEGFYSPLITDLIAKWKRRLKEANDPNDIFAEEDIEIAAAVKNKDILLFEDGQILMRNVGDDFYNYALQFYAGNTWLKVRTPLHLPHKIQIDHTCKLKFCTSRLKLVDLPPVVHKNHWFLPARFRWAIFNIFVRKSPATPKFKVLLDLLRKRKWFPPGKTFVNGPYHWDRTLLKPAYVERPSSLSLRILYKILGLQLWGINFPPKTPLLPNIPMRPVFTTFSKPVLIFSFNGQGYVRCPNSIITEILETEDQAVNPNGSGKIPPYFKYFDGAWYVPIFYQDPPFPKELTLMGCKLKRFNYETDFPILNKRLIFIRNGLYTIQDKSMVDKLRFWTDPDL</sequence>
<organism evidence="1">
    <name type="scientific">Chromera velia</name>
    <dbReference type="NCBI Taxonomy" id="505693"/>
    <lineage>
        <taxon>Eukaryota</taxon>
        <taxon>Sar</taxon>
        <taxon>Alveolata</taxon>
        <taxon>Colpodellida</taxon>
        <taxon>Chromeraceae</taxon>
        <taxon>Chromera</taxon>
    </lineage>
</organism>
<gene>
    <name evidence="1" type="primary">orf391</name>
</gene>
<keyword evidence="1" id="KW-0934">Plastid</keyword>
<geneLocation type="chloroplast" evidence="1"/>
<name>D9IXI0_9ALVE</name>
<evidence type="ECO:0000313" key="1">
    <source>
        <dbReference type="EMBL" id="ADJ66508.1"/>
    </source>
</evidence>